<protein>
    <submittedName>
        <fullName evidence="2">Uncharacterized protein</fullName>
    </submittedName>
</protein>
<sequence length="118" mass="13620">MQYITRSIPFLFMVLTFFSLIQLVQPVPLENNSQDMKHLIKRNNNNNKDAAPARPKTLKYATERNCSGDFTCGFHCLFKESYLFGKCNKISKKCICTTPLFHKDIQEDPRIIVVPAPH</sequence>
<gene>
    <name evidence="2" type="ORF">BDA99DRAFT_14401</name>
</gene>
<evidence type="ECO:0000313" key="2">
    <source>
        <dbReference type="EMBL" id="KAI9278722.1"/>
    </source>
</evidence>
<evidence type="ECO:0000256" key="1">
    <source>
        <dbReference type="SAM" id="SignalP"/>
    </source>
</evidence>
<accession>A0AAD5KS01</accession>
<name>A0AAD5KS01_9FUNG</name>
<proteinExistence type="predicted"/>
<evidence type="ECO:0000313" key="3">
    <source>
        <dbReference type="Proteomes" id="UP001209540"/>
    </source>
</evidence>
<comment type="caution">
    <text evidence="2">The sequence shown here is derived from an EMBL/GenBank/DDBJ whole genome shotgun (WGS) entry which is preliminary data.</text>
</comment>
<reference evidence="2" key="2">
    <citation type="submission" date="2023-02" db="EMBL/GenBank/DDBJ databases">
        <authorList>
            <consortium name="DOE Joint Genome Institute"/>
            <person name="Mondo S.J."/>
            <person name="Chang Y."/>
            <person name="Wang Y."/>
            <person name="Ahrendt S."/>
            <person name="Andreopoulos W."/>
            <person name="Barry K."/>
            <person name="Beard J."/>
            <person name="Benny G.L."/>
            <person name="Blankenship S."/>
            <person name="Bonito G."/>
            <person name="Cuomo C."/>
            <person name="Desiro A."/>
            <person name="Gervers K.A."/>
            <person name="Hundley H."/>
            <person name="Kuo A."/>
            <person name="LaButti K."/>
            <person name="Lang B.F."/>
            <person name="Lipzen A."/>
            <person name="O'Donnell K."/>
            <person name="Pangilinan J."/>
            <person name="Reynolds N."/>
            <person name="Sandor L."/>
            <person name="Smith M.W."/>
            <person name="Tsang A."/>
            <person name="Grigoriev I.V."/>
            <person name="Stajich J.E."/>
            <person name="Spatafora J.W."/>
        </authorList>
    </citation>
    <scope>NUCLEOTIDE SEQUENCE</scope>
    <source>
        <strain evidence="2">RSA 2281</strain>
    </source>
</reference>
<feature type="signal peptide" evidence="1">
    <location>
        <begin position="1"/>
        <end position="26"/>
    </location>
</feature>
<reference evidence="2" key="1">
    <citation type="journal article" date="2022" name="IScience">
        <title>Evolution of zygomycete secretomes and the origins of terrestrial fungal ecologies.</title>
        <authorList>
            <person name="Chang Y."/>
            <person name="Wang Y."/>
            <person name="Mondo S."/>
            <person name="Ahrendt S."/>
            <person name="Andreopoulos W."/>
            <person name="Barry K."/>
            <person name="Beard J."/>
            <person name="Benny G.L."/>
            <person name="Blankenship S."/>
            <person name="Bonito G."/>
            <person name="Cuomo C."/>
            <person name="Desiro A."/>
            <person name="Gervers K.A."/>
            <person name="Hundley H."/>
            <person name="Kuo A."/>
            <person name="LaButti K."/>
            <person name="Lang B.F."/>
            <person name="Lipzen A."/>
            <person name="O'Donnell K."/>
            <person name="Pangilinan J."/>
            <person name="Reynolds N."/>
            <person name="Sandor L."/>
            <person name="Smith M.E."/>
            <person name="Tsang A."/>
            <person name="Grigoriev I.V."/>
            <person name="Stajich J.E."/>
            <person name="Spatafora J.W."/>
        </authorList>
    </citation>
    <scope>NUCLEOTIDE SEQUENCE</scope>
    <source>
        <strain evidence="2">RSA 2281</strain>
    </source>
</reference>
<feature type="chain" id="PRO_5041901571" evidence="1">
    <location>
        <begin position="27"/>
        <end position="118"/>
    </location>
</feature>
<dbReference type="EMBL" id="JAIXMP010000001">
    <property type="protein sequence ID" value="KAI9278722.1"/>
    <property type="molecule type" value="Genomic_DNA"/>
</dbReference>
<organism evidence="2 3">
    <name type="scientific">Phascolomyces articulosus</name>
    <dbReference type="NCBI Taxonomy" id="60185"/>
    <lineage>
        <taxon>Eukaryota</taxon>
        <taxon>Fungi</taxon>
        <taxon>Fungi incertae sedis</taxon>
        <taxon>Mucoromycota</taxon>
        <taxon>Mucoromycotina</taxon>
        <taxon>Mucoromycetes</taxon>
        <taxon>Mucorales</taxon>
        <taxon>Lichtheimiaceae</taxon>
        <taxon>Phascolomyces</taxon>
    </lineage>
</organism>
<keyword evidence="3" id="KW-1185">Reference proteome</keyword>
<keyword evidence="1" id="KW-0732">Signal</keyword>
<dbReference type="AlphaFoldDB" id="A0AAD5KS01"/>
<dbReference type="Proteomes" id="UP001209540">
    <property type="component" value="Unassembled WGS sequence"/>
</dbReference>